<name>A0ABT7LAI9_9BACI</name>
<reference evidence="1 2" key="1">
    <citation type="submission" date="2023-06" db="EMBL/GenBank/DDBJ databases">
        <title>Aquibacillus rhizosphaerae LR5S19.</title>
        <authorList>
            <person name="Sun J.-Q."/>
        </authorList>
    </citation>
    <scope>NUCLEOTIDE SEQUENCE [LARGE SCALE GENOMIC DNA]</scope>
    <source>
        <strain evidence="1 2">LR5S19</strain>
    </source>
</reference>
<dbReference type="EMBL" id="JASTZU010000063">
    <property type="protein sequence ID" value="MDL4842867.1"/>
    <property type="molecule type" value="Genomic_DNA"/>
</dbReference>
<protein>
    <submittedName>
        <fullName evidence="1">Spore germination protein GerPE</fullName>
    </submittedName>
</protein>
<dbReference type="RefSeq" id="WP_285934162.1">
    <property type="nucleotide sequence ID" value="NZ_JASTZU010000063.1"/>
</dbReference>
<gene>
    <name evidence="1" type="ORF">QQS35_20740</name>
</gene>
<comment type="caution">
    <text evidence="1">The sequence shown here is derived from an EMBL/GenBank/DDBJ whole genome shotgun (WGS) entry which is preliminary data.</text>
</comment>
<sequence>MNKRIANVKKASLNSLSYSSIFEIGDARTFTPKAFAIAVQKQGGVRTDEGFDFDRYEIFDRKIIETPFQQIPIQKKTVHHDSTIYVNNIDITGVSASSMVQIGSLQTIDAEARIKHIRVLKQEQF</sequence>
<organism evidence="1 2">
    <name type="scientific">Aquibacillus rhizosphaerae</name>
    <dbReference type="NCBI Taxonomy" id="3051431"/>
    <lineage>
        <taxon>Bacteria</taxon>
        <taxon>Bacillati</taxon>
        <taxon>Bacillota</taxon>
        <taxon>Bacilli</taxon>
        <taxon>Bacillales</taxon>
        <taxon>Bacillaceae</taxon>
        <taxon>Aquibacillus</taxon>
    </lineage>
</organism>
<evidence type="ECO:0000313" key="1">
    <source>
        <dbReference type="EMBL" id="MDL4842867.1"/>
    </source>
</evidence>
<keyword evidence="2" id="KW-1185">Reference proteome</keyword>
<dbReference type="Proteomes" id="UP001235343">
    <property type="component" value="Unassembled WGS sequence"/>
</dbReference>
<dbReference type="Pfam" id="PF10970">
    <property type="entry name" value="GerPE"/>
    <property type="match status" value="1"/>
</dbReference>
<accession>A0ABT7LAI9</accession>
<dbReference type="InterPro" id="IPR024496">
    <property type="entry name" value="Spore_germ_GerPE"/>
</dbReference>
<evidence type="ECO:0000313" key="2">
    <source>
        <dbReference type="Proteomes" id="UP001235343"/>
    </source>
</evidence>
<proteinExistence type="predicted"/>